<dbReference type="EMBL" id="JAUEPO010000002">
    <property type="protein sequence ID" value="KAK3332943.1"/>
    <property type="molecule type" value="Genomic_DNA"/>
</dbReference>
<keyword evidence="1" id="KW-0732">Signal</keyword>
<protein>
    <recommendedName>
        <fullName evidence="4">Ubiquitin 3 binding protein But2 C-terminal domain-containing protein</fullName>
    </recommendedName>
</protein>
<evidence type="ECO:0000313" key="3">
    <source>
        <dbReference type="Proteomes" id="UP001286456"/>
    </source>
</evidence>
<dbReference type="AlphaFoldDB" id="A0AAE0MII9"/>
<organism evidence="2 3">
    <name type="scientific">Cercophora scortea</name>
    <dbReference type="NCBI Taxonomy" id="314031"/>
    <lineage>
        <taxon>Eukaryota</taxon>
        <taxon>Fungi</taxon>
        <taxon>Dikarya</taxon>
        <taxon>Ascomycota</taxon>
        <taxon>Pezizomycotina</taxon>
        <taxon>Sordariomycetes</taxon>
        <taxon>Sordariomycetidae</taxon>
        <taxon>Sordariales</taxon>
        <taxon>Lasiosphaeriaceae</taxon>
        <taxon>Cercophora</taxon>
    </lineage>
</organism>
<sequence length="185" mass="20603">MLSIFTLSFLAFASAAMAAARPPLKPWEISDLIFSTPSGRPQSSPYSHLNFTVTDPNVSYLPTPSTTSDTKNSTAPPTTVQCYVQWVWLGKPEDFYGLPNNCSHVDHGRWIFTVTKPNQTDTSDMHDFNLRLVHLVNRDEGFVGEAQFSWGKNLRGICAASGFCQFVIRADALPFYVNQTYTRAG</sequence>
<reference evidence="2" key="2">
    <citation type="submission" date="2023-06" db="EMBL/GenBank/DDBJ databases">
        <authorList>
            <consortium name="Lawrence Berkeley National Laboratory"/>
            <person name="Haridas S."/>
            <person name="Hensen N."/>
            <person name="Bonometti L."/>
            <person name="Westerberg I."/>
            <person name="Brannstrom I.O."/>
            <person name="Guillou S."/>
            <person name="Cros-Aarteil S."/>
            <person name="Calhoun S."/>
            <person name="Kuo A."/>
            <person name="Mondo S."/>
            <person name="Pangilinan J."/>
            <person name="Riley R."/>
            <person name="Labutti K."/>
            <person name="Andreopoulos B."/>
            <person name="Lipzen A."/>
            <person name="Chen C."/>
            <person name="Yanf M."/>
            <person name="Daum C."/>
            <person name="Ng V."/>
            <person name="Clum A."/>
            <person name="Steindorff A."/>
            <person name="Ohm R."/>
            <person name="Martin F."/>
            <person name="Silar P."/>
            <person name="Natvig D."/>
            <person name="Lalanne C."/>
            <person name="Gautier V."/>
            <person name="Ament-Velasquez S.L."/>
            <person name="Kruys A."/>
            <person name="Hutchinson M.I."/>
            <person name="Powell A.J."/>
            <person name="Barry K."/>
            <person name="Miller A.N."/>
            <person name="Grigoriev I.V."/>
            <person name="Debuchy R."/>
            <person name="Gladieux P."/>
            <person name="Thoren M.H."/>
            <person name="Johannesson H."/>
        </authorList>
    </citation>
    <scope>NUCLEOTIDE SEQUENCE</scope>
    <source>
        <strain evidence="2">SMH4131-1</strain>
    </source>
</reference>
<accession>A0AAE0MII9</accession>
<keyword evidence="3" id="KW-1185">Reference proteome</keyword>
<evidence type="ECO:0008006" key="4">
    <source>
        <dbReference type="Google" id="ProtNLM"/>
    </source>
</evidence>
<proteinExistence type="predicted"/>
<reference evidence="2" key="1">
    <citation type="journal article" date="2023" name="Mol. Phylogenet. Evol.">
        <title>Genome-scale phylogeny and comparative genomics of the fungal order Sordariales.</title>
        <authorList>
            <person name="Hensen N."/>
            <person name="Bonometti L."/>
            <person name="Westerberg I."/>
            <person name="Brannstrom I.O."/>
            <person name="Guillou S."/>
            <person name="Cros-Aarteil S."/>
            <person name="Calhoun S."/>
            <person name="Haridas S."/>
            <person name="Kuo A."/>
            <person name="Mondo S."/>
            <person name="Pangilinan J."/>
            <person name="Riley R."/>
            <person name="LaButti K."/>
            <person name="Andreopoulos B."/>
            <person name="Lipzen A."/>
            <person name="Chen C."/>
            <person name="Yan M."/>
            <person name="Daum C."/>
            <person name="Ng V."/>
            <person name="Clum A."/>
            <person name="Steindorff A."/>
            <person name="Ohm R.A."/>
            <person name="Martin F."/>
            <person name="Silar P."/>
            <person name="Natvig D.O."/>
            <person name="Lalanne C."/>
            <person name="Gautier V."/>
            <person name="Ament-Velasquez S.L."/>
            <person name="Kruys A."/>
            <person name="Hutchinson M.I."/>
            <person name="Powell A.J."/>
            <person name="Barry K."/>
            <person name="Miller A.N."/>
            <person name="Grigoriev I.V."/>
            <person name="Debuchy R."/>
            <person name="Gladieux P."/>
            <person name="Hiltunen Thoren M."/>
            <person name="Johannesson H."/>
        </authorList>
    </citation>
    <scope>NUCLEOTIDE SEQUENCE</scope>
    <source>
        <strain evidence="2">SMH4131-1</strain>
    </source>
</reference>
<feature type="chain" id="PRO_5042066551" description="Ubiquitin 3 binding protein But2 C-terminal domain-containing protein" evidence="1">
    <location>
        <begin position="21"/>
        <end position="185"/>
    </location>
</feature>
<feature type="signal peptide" evidence="1">
    <location>
        <begin position="1"/>
        <end position="20"/>
    </location>
</feature>
<comment type="caution">
    <text evidence="2">The sequence shown here is derived from an EMBL/GenBank/DDBJ whole genome shotgun (WGS) entry which is preliminary data.</text>
</comment>
<evidence type="ECO:0000313" key="2">
    <source>
        <dbReference type="EMBL" id="KAK3332943.1"/>
    </source>
</evidence>
<name>A0AAE0MII9_9PEZI</name>
<evidence type="ECO:0000256" key="1">
    <source>
        <dbReference type="SAM" id="SignalP"/>
    </source>
</evidence>
<gene>
    <name evidence="2" type="ORF">B0T19DRAFT_113727</name>
</gene>
<dbReference type="Proteomes" id="UP001286456">
    <property type="component" value="Unassembled WGS sequence"/>
</dbReference>